<gene>
    <name evidence="1" type="ORF">DSM106044_02233</name>
</gene>
<organism evidence="1 2">
    <name type="scientific">Robinsoniella peoriensis</name>
    <dbReference type="NCBI Taxonomy" id="180332"/>
    <lineage>
        <taxon>Bacteria</taxon>
        <taxon>Bacillati</taxon>
        <taxon>Bacillota</taxon>
        <taxon>Clostridia</taxon>
        <taxon>Lachnospirales</taxon>
        <taxon>Lachnospiraceae</taxon>
        <taxon>Robinsoniella</taxon>
    </lineage>
</organism>
<proteinExistence type="predicted"/>
<dbReference type="EMBL" id="QGQD01000045">
    <property type="protein sequence ID" value="TLD01031.1"/>
    <property type="molecule type" value="Genomic_DNA"/>
</dbReference>
<comment type="caution">
    <text evidence="1">The sequence shown here is derived from an EMBL/GenBank/DDBJ whole genome shotgun (WGS) entry which is preliminary data.</text>
</comment>
<dbReference type="RefSeq" id="WP_138002448.1">
    <property type="nucleotide sequence ID" value="NZ_QGQD01000045.1"/>
</dbReference>
<protein>
    <submittedName>
        <fullName evidence="1">Uncharacterized protein</fullName>
    </submittedName>
</protein>
<dbReference type="STRING" id="180332.GCA_000797495_03865"/>
<sequence>MLFHEIYSCYYHAVANILSASVKGNLTNTEMEKIINETAFGESHLTIIPALKNEEWQLMDDSLHTPLTHEPSIGLTTLQKRWLKAVTLDPRIKLFEIDFTFLKDVEPLFTPADYVVFDKYNDGDEYEDENYIKIFHKLRSAMHARKKVIIRYNSQKNNYRAIICTPYQFEYSEKDDKFRIRILGCRYADMLNVGRIKECEITEAEGTAGKKIRNVTSEFLIMELLDERNALERIMLHFAHFKKEAERLSEHKYRIKIYYEREDETELLIRVLSFGPFVKVTEPEHFVGLIKKRLLMQKSCDLK</sequence>
<dbReference type="AlphaFoldDB" id="A0A4U8Q808"/>
<evidence type="ECO:0000313" key="1">
    <source>
        <dbReference type="EMBL" id="TLD01031.1"/>
    </source>
</evidence>
<dbReference type="Proteomes" id="UP000306509">
    <property type="component" value="Unassembled WGS sequence"/>
</dbReference>
<name>A0A4U8Q808_9FIRM</name>
<evidence type="ECO:0000313" key="2">
    <source>
        <dbReference type="Proteomes" id="UP000306509"/>
    </source>
</evidence>
<accession>A0A4U8Q808</accession>
<reference evidence="1 2" key="1">
    <citation type="journal article" date="2019" name="Anaerobe">
        <title>Detection of Robinsoniella peoriensis in multiple bone samples of a trauma patient.</title>
        <authorList>
            <person name="Schrottner P."/>
            <person name="Hartwich K."/>
            <person name="Bunk B."/>
            <person name="Schober I."/>
            <person name="Helbig S."/>
            <person name="Rudolph W.W."/>
            <person name="Gunzer F."/>
        </authorList>
    </citation>
    <scope>NUCLEOTIDE SEQUENCE [LARGE SCALE GENOMIC DNA]</scope>
    <source>
        <strain evidence="1 2">DSM 106044</strain>
    </source>
</reference>
<keyword evidence="2" id="KW-1185">Reference proteome</keyword>